<dbReference type="EMBL" id="KL367550">
    <property type="protein sequence ID" value="KFD64792.1"/>
    <property type="molecule type" value="Genomic_DNA"/>
</dbReference>
<proteinExistence type="predicted"/>
<feature type="compositionally biased region" description="Polar residues" evidence="1">
    <location>
        <begin position="110"/>
        <end position="129"/>
    </location>
</feature>
<dbReference type="AlphaFoldDB" id="A0A085N5P6"/>
<dbReference type="Proteomes" id="UP000030758">
    <property type="component" value="Unassembled WGS sequence"/>
</dbReference>
<organism evidence="2">
    <name type="scientific">Trichuris suis</name>
    <name type="common">pig whipworm</name>
    <dbReference type="NCBI Taxonomy" id="68888"/>
    <lineage>
        <taxon>Eukaryota</taxon>
        <taxon>Metazoa</taxon>
        <taxon>Ecdysozoa</taxon>
        <taxon>Nematoda</taxon>
        <taxon>Enoplea</taxon>
        <taxon>Dorylaimia</taxon>
        <taxon>Trichinellida</taxon>
        <taxon>Trichuridae</taxon>
        <taxon>Trichuris</taxon>
    </lineage>
</organism>
<accession>A0A085N5P6</accession>
<name>A0A085N5P6_9BILA</name>
<reference evidence="2" key="1">
    <citation type="journal article" date="2014" name="Nat. Genet.">
        <title>Genome and transcriptome of the porcine whipworm Trichuris suis.</title>
        <authorList>
            <person name="Jex A.R."/>
            <person name="Nejsum P."/>
            <person name="Schwarz E.M."/>
            <person name="Hu L."/>
            <person name="Young N.D."/>
            <person name="Hall R.S."/>
            <person name="Korhonen P.K."/>
            <person name="Liao S."/>
            <person name="Thamsborg S."/>
            <person name="Xia J."/>
            <person name="Xu P."/>
            <person name="Wang S."/>
            <person name="Scheerlinck J.P."/>
            <person name="Hofmann A."/>
            <person name="Sternberg P.W."/>
            <person name="Wang J."/>
            <person name="Gasser R.B."/>
        </authorList>
    </citation>
    <scope>NUCLEOTIDE SEQUENCE [LARGE SCALE GENOMIC DNA]</scope>
    <source>
        <strain evidence="2">DCEP-RM93F</strain>
    </source>
</reference>
<protein>
    <submittedName>
        <fullName evidence="2">Uncharacterized protein</fullName>
    </submittedName>
</protein>
<feature type="non-terminal residue" evidence="2">
    <location>
        <position position="456"/>
    </location>
</feature>
<gene>
    <name evidence="2" type="ORF">M514_23004</name>
</gene>
<evidence type="ECO:0000256" key="1">
    <source>
        <dbReference type="SAM" id="MobiDB-lite"/>
    </source>
</evidence>
<evidence type="ECO:0000313" key="2">
    <source>
        <dbReference type="EMBL" id="KFD64792.1"/>
    </source>
</evidence>
<feature type="region of interest" description="Disordered" evidence="1">
    <location>
        <begin position="97"/>
        <end position="134"/>
    </location>
</feature>
<sequence>MCIDLVGTRYITKLHYFGRKLKGADLMRYLRRKRIRDSRILLAAQAAETIEVYLKRLNRSGREESALTTVPEQAVVDSAERVIEKMQIAVVPIQPATTQHTDIQEEERLTPTSWTDQGSNHNLSPAQDSAESKSRYLQRTMIRDYALAQLAGVPSGASVKSLPSTFTLLPKSSQERLCISCHASVDDGMPQVKEKVHDALKISTESDGSALHMLLGQNKNIITAESNNAMEEETLISAVSKCPEELLSLTRSSDGDQLGQKKFTMPDLNSPSEWPTKVRSNMTFMLEGSSLKHDNRAKSNSNWTCHTYPAKYYFSQDMKVFERVTVTFARKELVSARLLSLDKKRQDGPLSSTTIKPSSAFNRSELDTRKNETFKKSEQREKEIDLNYVYKVTRTYCFWKTCTSFHCICTKIEPCKTSRKKQESYFVIQYVWRDAKENDILKVEKEIRRKEQSCIP</sequence>